<evidence type="ECO:0000313" key="1">
    <source>
        <dbReference type="EMBL" id="RZS80629.1"/>
    </source>
</evidence>
<keyword evidence="2" id="KW-1185">Reference proteome</keyword>
<protein>
    <submittedName>
        <fullName evidence="1">Uncharacterized protein</fullName>
    </submittedName>
</protein>
<sequence length="75" mass="8102">MTLVEWIEQARELNTDEAEIDAAIAANQRLKVALIVARENLPDASEEAVLAVFAEICVGTAPAEPLAPQPRPTLH</sequence>
<dbReference type="EMBL" id="SGXC01000002">
    <property type="protein sequence ID" value="RZS80629.1"/>
    <property type="molecule type" value="Genomic_DNA"/>
</dbReference>
<gene>
    <name evidence="1" type="ORF">EV675_3241</name>
</gene>
<accession>A0A4Q7NCF7</accession>
<reference evidence="1 2" key="1">
    <citation type="submission" date="2019-02" db="EMBL/GenBank/DDBJ databases">
        <title>Genomic Encyclopedia of Type Strains, Phase IV (KMG-IV): sequencing the most valuable type-strain genomes for metagenomic binning, comparative biology and taxonomic classification.</title>
        <authorList>
            <person name="Goeker M."/>
        </authorList>
    </citation>
    <scope>NUCLEOTIDE SEQUENCE [LARGE SCALE GENOMIC DNA]</scope>
    <source>
        <strain evidence="1 2">K24</strain>
    </source>
</reference>
<organism evidence="1 2">
    <name type="scientific">Pigmentiphaga kullae</name>
    <dbReference type="NCBI Taxonomy" id="151784"/>
    <lineage>
        <taxon>Bacteria</taxon>
        <taxon>Pseudomonadati</taxon>
        <taxon>Pseudomonadota</taxon>
        <taxon>Betaproteobacteria</taxon>
        <taxon>Burkholderiales</taxon>
        <taxon>Alcaligenaceae</taxon>
        <taxon>Pigmentiphaga</taxon>
    </lineage>
</organism>
<comment type="caution">
    <text evidence="1">The sequence shown here is derived from an EMBL/GenBank/DDBJ whole genome shotgun (WGS) entry which is preliminary data.</text>
</comment>
<evidence type="ECO:0000313" key="2">
    <source>
        <dbReference type="Proteomes" id="UP000292445"/>
    </source>
</evidence>
<dbReference type="RefSeq" id="WP_130358270.1">
    <property type="nucleotide sequence ID" value="NZ_SGXC01000002.1"/>
</dbReference>
<proteinExistence type="predicted"/>
<dbReference type="Proteomes" id="UP000292445">
    <property type="component" value="Unassembled WGS sequence"/>
</dbReference>
<dbReference type="OrthoDB" id="9973522at2"/>
<name>A0A4Q7NCF7_9BURK</name>
<dbReference type="AlphaFoldDB" id="A0A4Q7NCF7"/>